<dbReference type="SUPFAM" id="SSF54211">
    <property type="entry name" value="Ribosomal protein S5 domain 2-like"/>
    <property type="match status" value="1"/>
</dbReference>
<dbReference type="InterPro" id="IPR020568">
    <property type="entry name" value="Ribosomal_Su5_D2-typ_SF"/>
</dbReference>
<dbReference type="AlphaFoldDB" id="A0A143ARE9"/>
<evidence type="ECO:0000256" key="5">
    <source>
        <dbReference type="ARBA" id="ARBA00022917"/>
    </source>
</evidence>
<evidence type="ECO:0000256" key="7">
    <source>
        <dbReference type="HAMAP-Rule" id="MF_00054"/>
    </source>
</evidence>
<keyword evidence="11" id="KW-1185">Reference proteome</keyword>
<dbReference type="OrthoDB" id="9804431at2"/>
<evidence type="ECO:0000256" key="4">
    <source>
        <dbReference type="ARBA" id="ARBA00022768"/>
    </source>
</evidence>
<dbReference type="SUPFAM" id="SSF54980">
    <property type="entry name" value="EF-G C-terminal domain-like"/>
    <property type="match status" value="2"/>
</dbReference>
<dbReference type="NCBIfam" id="TIGR00231">
    <property type="entry name" value="small_GTP"/>
    <property type="match status" value="1"/>
</dbReference>
<dbReference type="Pfam" id="PF14492">
    <property type="entry name" value="EFG_III"/>
    <property type="match status" value="1"/>
</dbReference>
<dbReference type="GO" id="GO:0003746">
    <property type="term" value="F:translation elongation factor activity"/>
    <property type="evidence" value="ECO:0007669"/>
    <property type="project" value="UniProtKB-UniRule"/>
</dbReference>
<dbReference type="InterPro" id="IPR014721">
    <property type="entry name" value="Ribsml_uS5_D2-typ_fold_subgr"/>
</dbReference>
<evidence type="ECO:0000313" key="12">
    <source>
        <dbReference type="Proteomes" id="UP000076405"/>
    </source>
</evidence>
<dbReference type="CDD" id="cd01886">
    <property type="entry name" value="EF-G"/>
    <property type="match status" value="1"/>
</dbReference>
<dbReference type="PANTHER" id="PTHR43261">
    <property type="entry name" value="TRANSLATION ELONGATION FACTOR G-RELATED"/>
    <property type="match status" value="1"/>
</dbReference>
<dbReference type="GO" id="GO:0032790">
    <property type="term" value="P:ribosome disassembly"/>
    <property type="evidence" value="ECO:0007669"/>
    <property type="project" value="TreeGrafter"/>
</dbReference>
<dbReference type="HAMAP" id="MF_00054_B">
    <property type="entry name" value="EF_G_EF_2_B"/>
    <property type="match status" value="1"/>
</dbReference>
<organism evidence="9 12">
    <name type="scientific">Pediococcus damnosus</name>
    <dbReference type="NCBI Taxonomy" id="51663"/>
    <lineage>
        <taxon>Bacteria</taxon>
        <taxon>Bacillati</taxon>
        <taxon>Bacillota</taxon>
        <taxon>Bacilli</taxon>
        <taxon>Lactobacillales</taxon>
        <taxon>Lactobacillaceae</taxon>
        <taxon>Pediococcus</taxon>
    </lineage>
</organism>
<dbReference type="InterPro" id="IPR047872">
    <property type="entry name" value="EFG_IV"/>
</dbReference>
<dbReference type="FunFam" id="3.30.70.240:FF:000001">
    <property type="entry name" value="Elongation factor G"/>
    <property type="match status" value="1"/>
</dbReference>
<dbReference type="InterPro" id="IPR009000">
    <property type="entry name" value="Transl_B-barrel_sf"/>
</dbReference>
<dbReference type="Gene3D" id="2.40.30.10">
    <property type="entry name" value="Translation factors"/>
    <property type="match status" value="1"/>
</dbReference>
<dbReference type="SUPFAM" id="SSF50447">
    <property type="entry name" value="Translation proteins"/>
    <property type="match status" value="1"/>
</dbReference>
<dbReference type="InterPro" id="IPR041095">
    <property type="entry name" value="EFG_II"/>
</dbReference>
<keyword evidence="7" id="KW-0963">Cytoplasm</keyword>
<dbReference type="Pfam" id="PF00679">
    <property type="entry name" value="EFG_C"/>
    <property type="match status" value="1"/>
</dbReference>
<dbReference type="PRINTS" id="PR00315">
    <property type="entry name" value="ELONGATNFCT"/>
</dbReference>
<dbReference type="InterPro" id="IPR004540">
    <property type="entry name" value="Transl_elong_EFG/EF2"/>
</dbReference>
<name>A0A143ARE9_9LACO</name>
<evidence type="ECO:0000256" key="2">
    <source>
        <dbReference type="ARBA" id="ARBA00017872"/>
    </source>
</evidence>
<dbReference type="PROSITE" id="PS51722">
    <property type="entry name" value="G_TR_2"/>
    <property type="match status" value="1"/>
</dbReference>
<dbReference type="Gene3D" id="3.30.230.10">
    <property type="match status" value="1"/>
</dbReference>
<dbReference type="InterPro" id="IPR000795">
    <property type="entry name" value="T_Tr_GTP-bd_dom"/>
</dbReference>
<dbReference type="FunFam" id="3.40.50.300:FF:000029">
    <property type="entry name" value="Elongation factor G"/>
    <property type="match status" value="1"/>
</dbReference>
<evidence type="ECO:0000313" key="9">
    <source>
        <dbReference type="EMBL" id="AMV63683.1"/>
    </source>
</evidence>
<evidence type="ECO:0000256" key="3">
    <source>
        <dbReference type="ARBA" id="ARBA00022741"/>
    </source>
</evidence>
<dbReference type="CDD" id="cd04088">
    <property type="entry name" value="EFG_mtEFG_II"/>
    <property type="match status" value="1"/>
</dbReference>
<dbReference type="EMBL" id="CP012275">
    <property type="protein sequence ID" value="AMV63683.1"/>
    <property type="molecule type" value="Genomic_DNA"/>
</dbReference>
<dbReference type="CDD" id="cd03713">
    <property type="entry name" value="EFG_mtEFG_C"/>
    <property type="match status" value="1"/>
</dbReference>
<dbReference type="Pfam" id="PF00009">
    <property type="entry name" value="GTP_EFTU"/>
    <property type="match status" value="1"/>
</dbReference>
<dbReference type="FunFam" id="3.30.230.10:FF:000003">
    <property type="entry name" value="Elongation factor G"/>
    <property type="match status" value="1"/>
</dbReference>
<dbReference type="PROSITE" id="PS00301">
    <property type="entry name" value="G_TR_1"/>
    <property type="match status" value="1"/>
</dbReference>
<dbReference type="InterPro" id="IPR053905">
    <property type="entry name" value="EF-G-like_DII"/>
</dbReference>
<dbReference type="Pfam" id="PF03764">
    <property type="entry name" value="EFG_IV"/>
    <property type="match status" value="1"/>
</dbReference>
<keyword evidence="4 7" id="KW-0251">Elongation factor</keyword>
<accession>A0A143ARE9</accession>
<comment type="similarity">
    <text evidence="1 7">Belongs to the TRAFAC class translation factor GTPase superfamily. Classic translation factor GTPase family. EF-G/EF-2 subfamily.</text>
</comment>
<evidence type="ECO:0000256" key="1">
    <source>
        <dbReference type="ARBA" id="ARBA00005870"/>
    </source>
</evidence>
<protein>
    <recommendedName>
        <fullName evidence="2 7">Elongation factor G</fullName>
        <shortName evidence="7">EF-G</shortName>
    </recommendedName>
</protein>
<reference evidence="11 12" key="1">
    <citation type="journal article" date="2016" name="PLoS ONE">
        <title>The Identification of Novel Diagnostic Marker Genes for the Detection of Beer Spoiling Pediococcus damnosus Strains Using the BlAst Diagnostic Gene findEr.</title>
        <authorList>
            <person name="Behr J."/>
            <person name="Geissler A.J."/>
            <person name="Schmid J."/>
            <person name="Zehe A."/>
            <person name="Vogel R.F."/>
        </authorList>
    </citation>
    <scope>NUCLEOTIDE SEQUENCE [LARGE SCALE GENOMIC DNA]</scope>
    <source>
        <strain evidence="9 12">TMW 2.1533</strain>
        <strain evidence="10 11">TMW 2.1535</strain>
    </source>
</reference>
<keyword evidence="6 7" id="KW-0342">GTP-binding</keyword>
<evidence type="ECO:0000256" key="6">
    <source>
        <dbReference type="ARBA" id="ARBA00023134"/>
    </source>
</evidence>
<dbReference type="NCBIfam" id="NF009379">
    <property type="entry name" value="PRK12740.1-3"/>
    <property type="match status" value="1"/>
</dbReference>
<dbReference type="Gene3D" id="3.30.70.870">
    <property type="entry name" value="Elongation Factor G (Translational Gtpase), domain 3"/>
    <property type="match status" value="1"/>
</dbReference>
<dbReference type="KEGG" id="pdm:ADU72_0430"/>
<dbReference type="GO" id="GO:0003924">
    <property type="term" value="F:GTPase activity"/>
    <property type="evidence" value="ECO:0007669"/>
    <property type="project" value="InterPro"/>
</dbReference>
<proteinExistence type="inferred from homology"/>
<comment type="subcellular location">
    <subcellularLocation>
        <location evidence="7">Cytoplasm</location>
    </subcellularLocation>
</comment>
<dbReference type="InterPro" id="IPR009022">
    <property type="entry name" value="EFG_III"/>
</dbReference>
<evidence type="ECO:0000313" key="10">
    <source>
        <dbReference type="EMBL" id="AMV66379.1"/>
    </source>
</evidence>
<dbReference type="SUPFAM" id="SSF52540">
    <property type="entry name" value="P-loop containing nucleoside triphosphate hydrolases"/>
    <property type="match status" value="1"/>
</dbReference>
<dbReference type="InterPro" id="IPR027417">
    <property type="entry name" value="P-loop_NTPase"/>
</dbReference>
<dbReference type="Proteomes" id="UP000076405">
    <property type="component" value="Chromosome"/>
</dbReference>
<dbReference type="Pfam" id="PF22042">
    <property type="entry name" value="EF-G_D2"/>
    <property type="match status" value="1"/>
</dbReference>
<dbReference type="InterPro" id="IPR031157">
    <property type="entry name" value="G_TR_CS"/>
</dbReference>
<dbReference type="InterPro" id="IPR035649">
    <property type="entry name" value="EFG_V"/>
</dbReference>
<evidence type="ECO:0000259" key="8">
    <source>
        <dbReference type="PROSITE" id="PS51722"/>
    </source>
</evidence>
<dbReference type="Gene3D" id="3.40.50.300">
    <property type="entry name" value="P-loop containing nucleotide triphosphate hydrolases"/>
    <property type="match status" value="1"/>
</dbReference>
<dbReference type="InterPro" id="IPR035647">
    <property type="entry name" value="EFG_III/V"/>
</dbReference>
<feature type="domain" description="Tr-type G" evidence="8">
    <location>
        <begin position="10"/>
        <end position="285"/>
    </location>
</feature>
<feature type="binding site" evidence="7">
    <location>
        <begin position="83"/>
        <end position="87"/>
    </location>
    <ligand>
        <name>GTP</name>
        <dbReference type="ChEBI" id="CHEBI:37565"/>
    </ligand>
</feature>
<feature type="binding site" evidence="7">
    <location>
        <begin position="137"/>
        <end position="140"/>
    </location>
    <ligand>
        <name>GTP</name>
        <dbReference type="ChEBI" id="CHEBI:37565"/>
    </ligand>
</feature>
<evidence type="ECO:0000313" key="11">
    <source>
        <dbReference type="Proteomes" id="UP000076244"/>
    </source>
</evidence>
<dbReference type="RefSeq" id="WP_062904580.1">
    <property type="nucleotide sequence ID" value="NZ_CP012275.1"/>
</dbReference>
<gene>
    <name evidence="7" type="primary">fusA</name>
    <name evidence="9" type="ORF">ADU70_2221</name>
    <name evidence="10" type="ORF">ADU72_0430</name>
</gene>
<dbReference type="GO" id="GO:0005525">
    <property type="term" value="F:GTP binding"/>
    <property type="evidence" value="ECO:0007669"/>
    <property type="project" value="UniProtKB-UniRule"/>
</dbReference>
<dbReference type="CDD" id="cd16262">
    <property type="entry name" value="EFG_III"/>
    <property type="match status" value="1"/>
</dbReference>
<dbReference type="EMBL" id="CP012288">
    <property type="protein sequence ID" value="AMV66379.1"/>
    <property type="molecule type" value="Genomic_DNA"/>
</dbReference>
<dbReference type="InterPro" id="IPR005517">
    <property type="entry name" value="Transl_elong_EFG/EF2_IV"/>
</dbReference>
<dbReference type="InterPro" id="IPR005225">
    <property type="entry name" value="Small_GTP-bd"/>
</dbReference>
<dbReference type="Proteomes" id="UP000076244">
    <property type="component" value="Chromosome"/>
</dbReference>
<dbReference type="SMART" id="SM00889">
    <property type="entry name" value="EFG_IV"/>
    <property type="match status" value="1"/>
</dbReference>
<dbReference type="PANTHER" id="PTHR43261:SF1">
    <property type="entry name" value="RIBOSOME-RELEASING FACTOR 2, MITOCHONDRIAL"/>
    <property type="match status" value="1"/>
</dbReference>
<dbReference type="SMART" id="SM00838">
    <property type="entry name" value="EFG_C"/>
    <property type="match status" value="1"/>
</dbReference>
<feature type="binding site" evidence="7">
    <location>
        <begin position="19"/>
        <end position="26"/>
    </location>
    <ligand>
        <name>GTP</name>
        <dbReference type="ChEBI" id="CHEBI:37565"/>
    </ligand>
</feature>
<dbReference type="Gene3D" id="3.30.70.240">
    <property type="match status" value="1"/>
</dbReference>
<sequence>MANKREFPLEKTRNIGIMAHIDAGKTTTTERILYYTGKIHKIGETHDGASQMDWMAQEQERGITITSAATTASWKDHRINIIDTPGHVDFTIEVERSLRVLDGAVTVLDAQAGVEPQTETVWRQASDYSVPRIVFANKMDKVGADFDFSVQSLRDRLQANALPIQMPIGAEDSFEGVIDLVEMKADLYDEDKLGTEWDTVDVPDDYKEEAEKCRTAMIEQLADIDDDIMEKYLDGEEISKDEIKAAIRKGTLNLELFPVLAGSAFKNKGVQMMLDAVVDYLPSPLDVKPYNAIDPETDKPVELIAGDDKPFSALAFKVATDPFVGRLTYIRVYTGTLESGSYVLNSTKDKRERVGRLLQMHSNHRQEIPEVFSGDIAAAIGLKNTTTGDSLTDPDHPLHLESMTFPDPVIQVAVEPKSKADQDKMDVALQKLAEEDPSFKAETDPETGETLIAGMGELHLDIIIDRMKREFNVEATVGAPQVAYREAFTKKASAQGKFVRQSGGKGQYGDVWIEFEPNEEGKGFEFEDAIVGGVVPREFIPAVEQGLREALGNGVLAGYPLVDLKAKLYDGSYHEVDSSEAAFKVAASMSLHNAAKKAAPVILEPVMKVEVRVPEEYMGDIMGQITARRGRVEGMEAISGAEEIHSFVPLSEMFGYATTLRSASQGRGTFTMTFDHYEAVPKSIQEDIIKKNGGSSSKD</sequence>
<keyword evidence="3 7" id="KW-0547">Nucleotide-binding</keyword>
<dbReference type="FunFam" id="3.30.70.870:FF:000001">
    <property type="entry name" value="Elongation factor G"/>
    <property type="match status" value="1"/>
</dbReference>
<keyword evidence="5 7" id="KW-0648">Protein biosynthesis</keyword>
<dbReference type="GO" id="GO:0005737">
    <property type="term" value="C:cytoplasm"/>
    <property type="evidence" value="ECO:0007669"/>
    <property type="project" value="UniProtKB-SubCell"/>
</dbReference>
<dbReference type="InterPro" id="IPR000640">
    <property type="entry name" value="EFG_V-like"/>
</dbReference>
<dbReference type="CDD" id="cd01434">
    <property type="entry name" value="EFG_mtEFG1_IV"/>
    <property type="match status" value="1"/>
</dbReference>
<comment type="function">
    <text evidence="7">Catalyzes the GTP-dependent ribosomal translocation step during translation elongation. During this step, the ribosome changes from the pre-translocational (PRE) to the post-translocational (POST) state as the newly formed A-site-bound peptidyl-tRNA and P-site-bound deacylated tRNA move to the P and E sites, respectively. Catalyzes the coordinated movement of the two tRNA molecules, the mRNA and conformational changes in the ribosome.</text>
</comment>
<dbReference type="FunFam" id="2.40.30.10:FF:000006">
    <property type="entry name" value="Elongation factor G"/>
    <property type="match status" value="1"/>
</dbReference>
<dbReference type="NCBIfam" id="TIGR00484">
    <property type="entry name" value="EF-G"/>
    <property type="match status" value="1"/>
</dbReference>
<dbReference type="NCBIfam" id="NF009381">
    <property type="entry name" value="PRK12740.1-5"/>
    <property type="match status" value="1"/>
</dbReference>